<comment type="similarity">
    <text evidence="1">Belongs to the protein phosphatase inhibitor 2 family.</text>
</comment>
<dbReference type="Proteomes" id="UP000245119">
    <property type="component" value="Unassembled WGS sequence"/>
</dbReference>
<feature type="compositionally biased region" description="Acidic residues" evidence="2">
    <location>
        <begin position="64"/>
        <end position="73"/>
    </location>
</feature>
<evidence type="ECO:0000313" key="4">
    <source>
        <dbReference type="Proteomes" id="UP000245119"/>
    </source>
</evidence>
<dbReference type="OrthoDB" id="551302at2759"/>
<dbReference type="GO" id="GO:0009966">
    <property type="term" value="P:regulation of signal transduction"/>
    <property type="evidence" value="ECO:0007669"/>
    <property type="project" value="InterPro"/>
</dbReference>
<name>A0A2T7NAT1_POMCA</name>
<dbReference type="GO" id="GO:0004864">
    <property type="term" value="F:protein phosphatase inhibitor activity"/>
    <property type="evidence" value="ECO:0007669"/>
    <property type="project" value="InterPro"/>
</dbReference>
<feature type="compositionally biased region" description="Basic and acidic residues" evidence="2">
    <location>
        <begin position="40"/>
        <end position="53"/>
    </location>
</feature>
<reference evidence="3 4" key="1">
    <citation type="submission" date="2018-04" db="EMBL/GenBank/DDBJ databases">
        <title>The genome of golden apple snail Pomacea canaliculata provides insight into stress tolerance and invasive adaptation.</title>
        <authorList>
            <person name="Liu C."/>
            <person name="Liu B."/>
            <person name="Ren Y."/>
            <person name="Zhang Y."/>
            <person name="Wang H."/>
            <person name="Li S."/>
            <person name="Jiang F."/>
            <person name="Yin L."/>
            <person name="Zhang G."/>
            <person name="Qian W."/>
            <person name="Fan W."/>
        </authorList>
    </citation>
    <scope>NUCLEOTIDE SEQUENCE [LARGE SCALE GENOMIC DNA]</scope>
    <source>
        <strain evidence="3">SZHN2017</strain>
        <tissue evidence="3">Muscle</tissue>
    </source>
</reference>
<evidence type="ECO:0000256" key="2">
    <source>
        <dbReference type="SAM" id="MobiDB-lite"/>
    </source>
</evidence>
<dbReference type="PANTHER" id="PTHR12398">
    <property type="entry name" value="PROTEIN PHOSPHATASE INHIBITOR"/>
    <property type="match status" value="1"/>
</dbReference>
<feature type="compositionally biased region" description="Basic and acidic residues" evidence="2">
    <location>
        <begin position="18"/>
        <end position="28"/>
    </location>
</feature>
<feature type="region of interest" description="Disordered" evidence="2">
    <location>
        <begin position="1"/>
        <end position="126"/>
    </location>
</feature>
<accession>A0A2T7NAT1</accession>
<dbReference type="STRING" id="400727.A0A2T7NAT1"/>
<evidence type="ECO:0000256" key="1">
    <source>
        <dbReference type="ARBA" id="ARBA00005472"/>
    </source>
</evidence>
<feature type="compositionally biased region" description="Acidic residues" evidence="2">
    <location>
        <begin position="110"/>
        <end position="122"/>
    </location>
</feature>
<proteinExistence type="inferred from homology"/>
<keyword evidence="4" id="KW-1185">Reference proteome</keyword>
<comment type="caution">
    <text evidence="3">The sequence shown here is derived from an EMBL/GenBank/DDBJ whole genome shotgun (WGS) entry which is preliminary data.</text>
</comment>
<gene>
    <name evidence="3" type="ORF">C0Q70_21768</name>
</gene>
<evidence type="ECO:0000313" key="3">
    <source>
        <dbReference type="EMBL" id="PVD18242.1"/>
    </source>
</evidence>
<dbReference type="InterPro" id="IPR007062">
    <property type="entry name" value="PPI-2"/>
</dbReference>
<dbReference type="PANTHER" id="PTHR12398:SF20">
    <property type="entry name" value="PROTEIN PHOSPHATASE 1 REGULATORY INHIBITOR SUBUNIT 2"/>
    <property type="match status" value="1"/>
</dbReference>
<evidence type="ECO:0008006" key="5">
    <source>
        <dbReference type="Google" id="ProtNLM"/>
    </source>
</evidence>
<protein>
    <recommendedName>
        <fullName evidence="5">Protein phosphatase inhibitor 2</fullName>
    </recommendedName>
</protein>
<sequence>MASERDKKPIKGILKHTSSLDKPPRREVEWDEMNILATHHPPDKDYGHIKIDEPPTPYNKCSDAEDDETDEQEQGLSRRGSSGNVEKLDPEVLASRLAEGCKKSAHLPPEEESSEDENETEEERAKRKMFEMKRKLHYNEFAAVQLAKKLMSEEEDEEDTTSNNTQGAALLDTATCSSSKMDAGVVNDVSMTGEGD</sequence>
<dbReference type="Pfam" id="PF04979">
    <property type="entry name" value="IPP-2"/>
    <property type="match status" value="1"/>
</dbReference>
<organism evidence="3 4">
    <name type="scientific">Pomacea canaliculata</name>
    <name type="common">Golden apple snail</name>
    <dbReference type="NCBI Taxonomy" id="400727"/>
    <lineage>
        <taxon>Eukaryota</taxon>
        <taxon>Metazoa</taxon>
        <taxon>Spiralia</taxon>
        <taxon>Lophotrochozoa</taxon>
        <taxon>Mollusca</taxon>
        <taxon>Gastropoda</taxon>
        <taxon>Caenogastropoda</taxon>
        <taxon>Architaenioglossa</taxon>
        <taxon>Ampullarioidea</taxon>
        <taxon>Ampullariidae</taxon>
        <taxon>Pomacea</taxon>
    </lineage>
</organism>
<dbReference type="AlphaFoldDB" id="A0A2T7NAT1"/>
<dbReference type="Gene3D" id="6.10.250.1050">
    <property type="match status" value="2"/>
</dbReference>
<dbReference type="EMBL" id="PZQS01000018">
    <property type="protein sequence ID" value="PVD18242.1"/>
    <property type="molecule type" value="Genomic_DNA"/>
</dbReference>